<dbReference type="InterPro" id="IPR027310">
    <property type="entry name" value="Profilin_CS"/>
</dbReference>
<dbReference type="EC" id="2.7.7.108" evidence="5"/>
<evidence type="ECO:0000313" key="9">
    <source>
        <dbReference type="EMBL" id="MCH6170034.1"/>
    </source>
</evidence>
<evidence type="ECO:0000256" key="2">
    <source>
        <dbReference type="ARBA" id="ARBA00022695"/>
    </source>
</evidence>
<dbReference type="EMBL" id="JAKXMK010000029">
    <property type="protein sequence ID" value="MCH6170034.1"/>
    <property type="molecule type" value="Genomic_DNA"/>
</dbReference>
<name>A0ABS9TNB4_9PSEU</name>
<dbReference type="Proteomes" id="UP001299970">
    <property type="component" value="Unassembled WGS sequence"/>
</dbReference>
<dbReference type="InterPro" id="IPR036597">
    <property type="entry name" value="Fido-like_dom_sf"/>
</dbReference>
<protein>
    <recommendedName>
        <fullName evidence="5">protein adenylyltransferase</fullName>
        <ecNumber evidence="5">2.7.7.108</ecNumber>
    </recommendedName>
</protein>
<evidence type="ECO:0000259" key="8">
    <source>
        <dbReference type="PROSITE" id="PS51459"/>
    </source>
</evidence>
<dbReference type="PROSITE" id="PS51459">
    <property type="entry name" value="FIDO"/>
    <property type="match status" value="1"/>
</dbReference>
<keyword evidence="3" id="KW-0547">Nucleotide-binding</keyword>
<sequence>MSWDPYLDLDTGVLHNRLGISDRLELARAEADLTASRLYDLQRTRLTGDYDMDHLRSFHRVIFGDVYDWAGELRTVSIGRGGLFCLPGDLVSSGSAVFDRLAHAQYLRGLDRETFVDRIADLLADVNYLHPFRDGNGRTQRAFLAQLARDAGHRIRWALMDPTTNVAASAAALRGDNRQLRHLLDLLVVGGGFPAGNRPEQPPRPSEPG</sequence>
<comment type="caution">
    <text evidence="9">The sequence shown here is derived from an EMBL/GenBank/DDBJ whole genome shotgun (WGS) entry which is preliminary data.</text>
</comment>
<accession>A0ABS9TNB4</accession>
<feature type="domain" description="Fido" evidence="8">
    <location>
        <begin position="50"/>
        <end position="189"/>
    </location>
</feature>
<organism evidence="9 10">
    <name type="scientific">Pseudonocardia alaniniphila</name>
    <dbReference type="NCBI Taxonomy" id="75291"/>
    <lineage>
        <taxon>Bacteria</taxon>
        <taxon>Bacillati</taxon>
        <taxon>Actinomycetota</taxon>
        <taxon>Actinomycetes</taxon>
        <taxon>Pseudonocardiales</taxon>
        <taxon>Pseudonocardiaceae</taxon>
        <taxon>Pseudonocardia</taxon>
    </lineage>
</organism>
<evidence type="ECO:0000256" key="7">
    <source>
        <dbReference type="ARBA" id="ARBA00048696"/>
    </source>
</evidence>
<dbReference type="InterPro" id="IPR003812">
    <property type="entry name" value="Fido"/>
</dbReference>
<keyword evidence="2" id="KW-0548">Nucleotidyltransferase</keyword>
<comment type="catalytic activity">
    <reaction evidence="6">
        <text>L-threonyl-[protein] + ATP = 3-O-(5'-adenylyl)-L-threonyl-[protein] + diphosphate</text>
        <dbReference type="Rhea" id="RHEA:54292"/>
        <dbReference type="Rhea" id="RHEA-COMP:11060"/>
        <dbReference type="Rhea" id="RHEA-COMP:13847"/>
        <dbReference type="ChEBI" id="CHEBI:30013"/>
        <dbReference type="ChEBI" id="CHEBI:30616"/>
        <dbReference type="ChEBI" id="CHEBI:33019"/>
        <dbReference type="ChEBI" id="CHEBI:138113"/>
        <dbReference type="EC" id="2.7.7.108"/>
    </reaction>
</comment>
<reference evidence="9 10" key="1">
    <citation type="submission" date="2022-03" db="EMBL/GenBank/DDBJ databases">
        <title>Pseudonocardia alaer sp. nov., a novel actinomycete isolated from reed forest soil.</title>
        <authorList>
            <person name="Wang L."/>
        </authorList>
    </citation>
    <scope>NUCLEOTIDE SEQUENCE [LARGE SCALE GENOMIC DNA]</scope>
    <source>
        <strain evidence="9 10">Y-16303</strain>
    </source>
</reference>
<gene>
    <name evidence="9" type="ORF">MMF94_30415</name>
</gene>
<evidence type="ECO:0000256" key="3">
    <source>
        <dbReference type="ARBA" id="ARBA00022741"/>
    </source>
</evidence>
<keyword evidence="1" id="KW-0808">Transferase</keyword>
<evidence type="ECO:0000256" key="1">
    <source>
        <dbReference type="ARBA" id="ARBA00022679"/>
    </source>
</evidence>
<dbReference type="Pfam" id="PF02661">
    <property type="entry name" value="Fic"/>
    <property type="match status" value="1"/>
</dbReference>
<comment type="catalytic activity">
    <reaction evidence="7">
        <text>L-tyrosyl-[protein] + ATP = O-(5'-adenylyl)-L-tyrosyl-[protein] + diphosphate</text>
        <dbReference type="Rhea" id="RHEA:54288"/>
        <dbReference type="Rhea" id="RHEA-COMP:10136"/>
        <dbReference type="Rhea" id="RHEA-COMP:13846"/>
        <dbReference type="ChEBI" id="CHEBI:30616"/>
        <dbReference type="ChEBI" id="CHEBI:33019"/>
        <dbReference type="ChEBI" id="CHEBI:46858"/>
        <dbReference type="ChEBI" id="CHEBI:83624"/>
        <dbReference type="EC" id="2.7.7.108"/>
    </reaction>
</comment>
<dbReference type="Gene3D" id="1.10.3290.10">
    <property type="entry name" value="Fido-like domain"/>
    <property type="match status" value="1"/>
</dbReference>
<keyword evidence="4" id="KW-0067">ATP-binding</keyword>
<evidence type="ECO:0000256" key="4">
    <source>
        <dbReference type="ARBA" id="ARBA00022840"/>
    </source>
</evidence>
<evidence type="ECO:0000256" key="6">
    <source>
        <dbReference type="ARBA" id="ARBA00047939"/>
    </source>
</evidence>
<dbReference type="SUPFAM" id="SSF140931">
    <property type="entry name" value="Fic-like"/>
    <property type="match status" value="1"/>
</dbReference>
<keyword evidence="10" id="KW-1185">Reference proteome</keyword>
<evidence type="ECO:0000256" key="5">
    <source>
        <dbReference type="ARBA" id="ARBA00034531"/>
    </source>
</evidence>
<proteinExistence type="predicted"/>
<evidence type="ECO:0000313" key="10">
    <source>
        <dbReference type="Proteomes" id="UP001299970"/>
    </source>
</evidence>
<dbReference type="PANTHER" id="PTHR39560:SF1">
    <property type="entry name" value="PROTEIN ADENYLYLTRANSFERASE FIC-RELATED"/>
    <property type="match status" value="1"/>
</dbReference>
<dbReference type="PANTHER" id="PTHR39560">
    <property type="entry name" value="PROTEIN ADENYLYLTRANSFERASE FIC-RELATED"/>
    <property type="match status" value="1"/>
</dbReference>
<dbReference type="RefSeq" id="WP_241040815.1">
    <property type="nucleotide sequence ID" value="NZ_BAAAJF010000032.1"/>
</dbReference>
<dbReference type="PROSITE" id="PS00414">
    <property type="entry name" value="PROFILIN"/>
    <property type="match status" value="1"/>
</dbReference>